<keyword evidence="4" id="KW-1185">Reference proteome</keyword>
<dbReference type="RefSeq" id="XP_008617085.1">
    <property type="nucleotide sequence ID" value="XM_008618863.1"/>
</dbReference>
<organism evidence="3 4">
    <name type="scientific">Saprolegnia diclina (strain VS20)</name>
    <dbReference type="NCBI Taxonomy" id="1156394"/>
    <lineage>
        <taxon>Eukaryota</taxon>
        <taxon>Sar</taxon>
        <taxon>Stramenopiles</taxon>
        <taxon>Oomycota</taxon>
        <taxon>Saprolegniomycetes</taxon>
        <taxon>Saprolegniales</taxon>
        <taxon>Saprolegniaceae</taxon>
        <taxon>Saprolegnia</taxon>
    </lineage>
</organism>
<dbReference type="RefSeq" id="XP_008617087.1">
    <property type="nucleotide sequence ID" value="XM_008618865.1"/>
</dbReference>
<gene>
    <name evidence="2" type="ORF">SDRG_12782</name>
    <name evidence="3" type="ORF">SDRG_12785</name>
</gene>
<dbReference type="VEuPathDB" id="FungiDB:SDRG_12785"/>
<dbReference type="GeneID" id="19953512"/>
<dbReference type="EMBL" id="JH767183">
    <property type="protein sequence ID" value="EQC29533.1"/>
    <property type="molecule type" value="Genomic_DNA"/>
</dbReference>
<proteinExistence type="predicted"/>
<dbReference type="Proteomes" id="UP000030762">
    <property type="component" value="Unassembled WGS sequence"/>
</dbReference>
<sequence length="104" mass="11319">MGAELLPLVAIYQSGMIQDVRILTRLGPNPPDASLGPVHAVIAPWLARIGLHFVPQLCPMFVFSCALEYGRIDLLRELVDMGPLRRQAPARATPTPTTSPCTET</sequence>
<dbReference type="OrthoDB" id="86058at2759"/>
<evidence type="ECO:0000313" key="2">
    <source>
        <dbReference type="EMBL" id="EQC29533.1"/>
    </source>
</evidence>
<evidence type="ECO:0000256" key="1">
    <source>
        <dbReference type="SAM" id="MobiDB-lite"/>
    </source>
</evidence>
<accession>T0Q7V2</accession>
<dbReference type="AlphaFoldDB" id="T0Q7V2"/>
<evidence type="ECO:0000313" key="3">
    <source>
        <dbReference type="EMBL" id="EQC29535.1"/>
    </source>
</evidence>
<dbReference type="GeneID" id="19953509"/>
<feature type="region of interest" description="Disordered" evidence="1">
    <location>
        <begin position="85"/>
        <end position="104"/>
    </location>
</feature>
<dbReference type="VEuPathDB" id="FungiDB:SDRG_12782"/>
<dbReference type="InParanoid" id="T0Q7V2"/>
<dbReference type="EMBL" id="JH767183">
    <property type="protein sequence ID" value="EQC29535.1"/>
    <property type="molecule type" value="Genomic_DNA"/>
</dbReference>
<reference evidence="3 4" key="1">
    <citation type="submission" date="2012-04" db="EMBL/GenBank/DDBJ databases">
        <title>The Genome Sequence of Saprolegnia declina VS20.</title>
        <authorList>
            <consortium name="The Broad Institute Genome Sequencing Platform"/>
            <person name="Russ C."/>
            <person name="Nusbaum C."/>
            <person name="Tyler B."/>
            <person name="van West P."/>
            <person name="Dieguez-Uribeondo J."/>
            <person name="de Bruijn I."/>
            <person name="Tripathy S."/>
            <person name="Jiang R."/>
            <person name="Young S.K."/>
            <person name="Zeng Q."/>
            <person name="Gargeya S."/>
            <person name="Fitzgerald M."/>
            <person name="Haas B."/>
            <person name="Abouelleil A."/>
            <person name="Alvarado L."/>
            <person name="Arachchi H.M."/>
            <person name="Berlin A."/>
            <person name="Chapman S.B."/>
            <person name="Goldberg J."/>
            <person name="Griggs A."/>
            <person name="Gujja S."/>
            <person name="Hansen M."/>
            <person name="Howarth C."/>
            <person name="Imamovic A."/>
            <person name="Larimer J."/>
            <person name="McCowen C."/>
            <person name="Montmayeur A."/>
            <person name="Murphy C."/>
            <person name="Neiman D."/>
            <person name="Pearson M."/>
            <person name="Priest M."/>
            <person name="Roberts A."/>
            <person name="Saif S."/>
            <person name="Shea T."/>
            <person name="Sisk P."/>
            <person name="Sykes S."/>
            <person name="Wortman J."/>
            <person name="Nusbaum C."/>
            <person name="Birren B."/>
        </authorList>
    </citation>
    <scope>NUCLEOTIDE SEQUENCE [LARGE SCALE GENOMIC DNA]</scope>
    <source>
        <strain evidence="3 4">VS20</strain>
    </source>
</reference>
<name>T0Q7V2_SAPDV</name>
<protein>
    <submittedName>
        <fullName evidence="3">Uncharacterized protein</fullName>
    </submittedName>
</protein>
<evidence type="ECO:0000313" key="4">
    <source>
        <dbReference type="Proteomes" id="UP000030762"/>
    </source>
</evidence>